<keyword evidence="2 5" id="KW-0812">Transmembrane</keyword>
<name>A0A7H8QQS4_TALRU</name>
<evidence type="ECO:0000256" key="1">
    <source>
        <dbReference type="ARBA" id="ARBA00004141"/>
    </source>
</evidence>
<evidence type="ECO:0000256" key="2">
    <source>
        <dbReference type="ARBA" id="ARBA00022692"/>
    </source>
</evidence>
<feature type="transmembrane region" description="Helical" evidence="5">
    <location>
        <begin position="219"/>
        <end position="236"/>
    </location>
</feature>
<sequence length="421" mass="46905">MLLKEKLRLNNPWTQNFISGVILFLTVGIYLAVIGLGAGGGKASSAHVATITYTSIYAVFAVTGFFGGSIMNTLGPRWTMTIGSLGYPLYIASLWYYDVTGHEWFPLMAGVFGGAGAGLLWTVSGFIHWNTIESSFKTWHTRATMIVSPRKIIREDGTHLAVFTATEFRTELKGCVELLKDWRIVALIVPMIATEMSSALIPTLSAYSFNLRTRSLNNVLFWAIQIPATFLYGLVLDNSRFRRRIRGLTALSIALVMVIISWSLSIIIQVKHHLKRDLPSPAWDWTDSAFVEFSIMVIFTGISYAIDQMVVMWVISSFSNEPRLLARYGGFFKGMLSAGLCIAFGMESGKVSYLNQTITQSVLMIISFPIMYYIVMKCVLDTNYFTEDNVIPPQHVGSEKVQILNIEDSEGKADGEVINLD</sequence>
<feature type="transmembrane region" description="Helical" evidence="5">
    <location>
        <begin position="328"/>
        <end position="346"/>
    </location>
</feature>
<dbReference type="KEGG" id="trg:TRUGW13939_03418"/>
<dbReference type="Proteomes" id="UP000509510">
    <property type="component" value="Chromosome II"/>
</dbReference>
<reference evidence="7" key="1">
    <citation type="submission" date="2020-06" db="EMBL/GenBank/DDBJ databases">
        <title>A chromosome-scale genome assembly of Talaromyces rugulosus W13939.</title>
        <authorList>
            <person name="Wang B."/>
            <person name="Guo L."/>
            <person name="Ye K."/>
            <person name="Wang L."/>
        </authorList>
    </citation>
    <scope>NUCLEOTIDE SEQUENCE [LARGE SCALE GENOMIC DNA]</scope>
    <source>
        <strain evidence="7">W13939</strain>
    </source>
</reference>
<evidence type="ECO:0000313" key="7">
    <source>
        <dbReference type="Proteomes" id="UP000509510"/>
    </source>
</evidence>
<evidence type="ECO:0000313" key="6">
    <source>
        <dbReference type="EMBL" id="QKX56317.1"/>
    </source>
</evidence>
<feature type="transmembrane region" description="Helical" evidence="5">
    <location>
        <begin position="248"/>
        <end position="270"/>
    </location>
</feature>
<feature type="transmembrane region" description="Helical" evidence="5">
    <location>
        <begin position="46"/>
        <end position="66"/>
    </location>
</feature>
<dbReference type="SUPFAM" id="SSF103473">
    <property type="entry name" value="MFS general substrate transporter"/>
    <property type="match status" value="1"/>
</dbReference>
<keyword evidence="4 5" id="KW-0472">Membrane</keyword>
<feature type="transmembrane region" description="Helical" evidence="5">
    <location>
        <begin position="358"/>
        <end position="375"/>
    </location>
</feature>
<dbReference type="RefSeq" id="XP_035342495.1">
    <property type="nucleotide sequence ID" value="XM_035486602.1"/>
</dbReference>
<feature type="transmembrane region" description="Helical" evidence="5">
    <location>
        <begin position="21"/>
        <end position="40"/>
    </location>
</feature>
<keyword evidence="7" id="KW-1185">Reference proteome</keyword>
<dbReference type="GO" id="GO:0016020">
    <property type="term" value="C:membrane"/>
    <property type="evidence" value="ECO:0007669"/>
    <property type="project" value="UniProtKB-SubCell"/>
</dbReference>
<protein>
    <recommendedName>
        <fullName evidence="8">Major facilitator superfamily (MFS) profile domain-containing protein</fullName>
    </recommendedName>
</protein>
<evidence type="ECO:0008006" key="8">
    <source>
        <dbReference type="Google" id="ProtNLM"/>
    </source>
</evidence>
<dbReference type="InterPro" id="IPR010291">
    <property type="entry name" value="Ion_channel_UNC-93"/>
</dbReference>
<accession>A0A7H8QQS4</accession>
<dbReference type="OrthoDB" id="4220075at2759"/>
<dbReference type="InterPro" id="IPR051617">
    <property type="entry name" value="UNC-93-like_regulator"/>
</dbReference>
<feature type="transmembrane region" description="Helical" evidence="5">
    <location>
        <begin position="104"/>
        <end position="127"/>
    </location>
</feature>
<dbReference type="PANTHER" id="PTHR23294:SF59">
    <property type="entry name" value="UNC93-LIKE PROTEIN C922.05C"/>
    <property type="match status" value="1"/>
</dbReference>
<proteinExistence type="predicted"/>
<feature type="transmembrane region" description="Helical" evidence="5">
    <location>
        <begin position="290"/>
        <end position="316"/>
    </location>
</feature>
<comment type="subcellular location">
    <subcellularLocation>
        <location evidence="1">Membrane</location>
        <topology evidence="1">Multi-pass membrane protein</topology>
    </subcellularLocation>
</comment>
<gene>
    <name evidence="6" type="ORF">TRUGW13939_03418</name>
</gene>
<feature type="transmembrane region" description="Helical" evidence="5">
    <location>
        <begin position="184"/>
        <end position="207"/>
    </location>
</feature>
<keyword evidence="3 5" id="KW-1133">Transmembrane helix</keyword>
<dbReference type="PANTHER" id="PTHR23294">
    <property type="entry name" value="ET TRANSLATION PRODUCT-RELATED"/>
    <property type="match status" value="1"/>
</dbReference>
<dbReference type="InterPro" id="IPR036259">
    <property type="entry name" value="MFS_trans_sf"/>
</dbReference>
<evidence type="ECO:0000256" key="5">
    <source>
        <dbReference type="SAM" id="Phobius"/>
    </source>
</evidence>
<evidence type="ECO:0000256" key="4">
    <source>
        <dbReference type="ARBA" id="ARBA00023136"/>
    </source>
</evidence>
<dbReference type="Pfam" id="PF05978">
    <property type="entry name" value="UNC-93"/>
    <property type="match status" value="1"/>
</dbReference>
<dbReference type="AlphaFoldDB" id="A0A7H8QQS4"/>
<evidence type="ECO:0000256" key="3">
    <source>
        <dbReference type="ARBA" id="ARBA00022989"/>
    </source>
</evidence>
<feature type="transmembrane region" description="Helical" evidence="5">
    <location>
        <begin position="78"/>
        <end position="98"/>
    </location>
</feature>
<dbReference type="EMBL" id="CP055899">
    <property type="protein sequence ID" value="QKX56317.1"/>
    <property type="molecule type" value="Genomic_DNA"/>
</dbReference>
<dbReference type="GeneID" id="55990923"/>
<organism evidence="6 7">
    <name type="scientific">Talaromyces rugulosus</name>
    <name type="common">Penicillium rugulosum</name>
    <dbReference type="NCBI Taxonomy" id="121627"/>
    <lineage>
        <taxon>Eukaryota</taxon>
        <taxon>Fungi</taxon>
        <taxon>Dikarya</taxon>
        <taxon>Ascomycota</taxon>
        <taxon>Pezizomycotina</taxon>
        <taxon>Eurotiomycetes</taxon>
        <taxon>Eurotiomycetidae</taxon>
        <taxon>Eurotiales</taxon>
        <taxon>Trichocomaceae</taxon>
        <taxon>Talaromyces</taxon>
        <taxon>Talaromyces sect. Islandici</taxon>
    </lineage>
</organism>